<dbReference type="OrthoDB" id="8595817at2"/>
<reference evidence="1 2" key="1">
    <citation type="journal article" date="2005" name="Proc. Natl. Acad. Sci. U.S.A.">
        <title>Complete genome sequence of Vibrio fischeri: a symbiotic bacterium with pathogenic congeners.</title>
        <authorList>
            <person name="Ruby E.G."/>
            <person name="Urbanowski M."/>
            <person name="Campbell J."/>
            <person name="Dunn A."/>
            <person name="Faini M."/>
            <person name="Gunsalus R."/>
            <person name="Lostroh P."/>
            <person name="Lupp C."/>
            <person name="McCann J."/>
            <person name="Millikan D."/>
            <person name="Schaefer A."/>
            <person name="Stabb E."/>
            <person name="Stevens A."/>
            <person name="Visick K."/>
            <person name="Whistler C."/>
            <person name="Greenberg E.P."/>
        </authorList>
    </citation>
    <scope>NUCLEOTIDE SEQUENCE [LARGE SCALE GENOMIC DNA]</scope>
    <source>
        <strain evidence="2">ATCC 700601 / ES114</strain>
    </source>
</reference>
<keyword evidence="2" id="KW-1185">Reference proteome</keyword>
<dbReference type="HOGENOM" id="CLU_1093922_0_0_6"/>
<dbReference type="KEGG" id="vfi:VF_A0517"/>
<dbReference type="PATRIC" id="fig|312309.11.peg.3122"/>
<evidence type="ECO:0000313" key="1">
    <source>
        <dbReference type="EMBL" id="AAW87587.1"/>
    </source>
</evidence>
<reference evidence="1 2" key="2">
    <citation type="journal article" date="2008" name="BMC Genomics">
        <title>Comparative genomics-based investigation of resequencing targets in Vibrio fischeri: focus on point miscalls and artefactual expansions.</title>
        <authorList>
            <person name="Mandel M.J."/>
            <person name="Stabb E.V."/>
            <person name="Ruby E.G."/>
        </authorList>
    </citation>
    <scope>NUCLEOTIDE SEQUENCE [LARGE SCALE GENOMIC DNA]</scope>
    <source>
        <strain evidence="2">ATCC 700601 / ES114</strain>
    </source>
</reference>
<dbReference type="eggNOG" id="COG2378">
    <property type="taxonomic scope" value="Bacteria"/>
</dbReference>
<organism evidence="1 2">
    <name type="scientific">Aliivibrio fischeri (strain ATCC 700601 / ES114)</name>
    <name type="common">Vibrio fischeri</name>
    <dbReference type="NCBI Taxonomy" id="312309"/>
    <lineage>
        <taxon>Bacteria</taxon>
        <taxon>Pseudomonadati</taxon>
        <taxon>Pseudomonadota</taxon>
        <taxon>Gammaproteobacteria</taxon>
        <taxon>Vibrionales</taxon>
        <taxon>Vibrionaceae</taxon>
        <taxon>Aliivibrio</taxon>
    </lineage>
</organism>
<name>Q5E059_ALIF1</name>
<dbReference type="GeneID" id="54165840"/>
<dbReference type="EnsemblBacteria" id="AAW87587">
    <property type="protein sequence ID" value="AAW87587"/>
    <property type="gene ID" value="VF_A0517"/>
</dbReference>
<protein>
    <recommendedName>
        <fullName evidence="3">WYL domain-containing protein</fullName>
    </recommendedName>
</protein>
<evidence type="ECO:0008006" key="3">
    <source>
        <dbReference type="Google" id="ProtNLM"/>
    </source>
</evidence>
<evidence type="ECO:0000313" key="2">
    <source>
        <dbReference type="Proteomes" id="UP000000537"/>
    </source>
</evidence>
<dbReference type="EMBL" id="CP000021">
    <property type="protein sequence ID" value="AAW87587.1"/>
    <property type="molecule type" value="Genomic_DNA"/>
</dbReference>
<dbReference type="RefSeq" id="WP_011263373.1">
    <property type="nucleotide sequence ID" value="NC_006841.2"/>
</dbReference>
<dbReference type="STRING" id="312309.VF_A0517"/>
<gene>
    <name evidence="1" type="ordered locus">VF_A0517</name>
</gene>
<proteinExistence type="predicted"/>
<sequence length="254" mass="29409">MKDNSITNKTSIDGISAVLHTLMLIPQHRAITVRELEQQLADLHIYRTPRSIKRYLDEIIVVLFNVECDMRTIPHTYRKKSEQLLKLGTKEALVFCLVDKYLRPTMPIKINHTYQTLVNDSISLLSKGLKPSKEQLYLNKIHIDAFTFHPLINKNIPLLETIHSALFDQCLITISSQALLLHRLKIEPLGLLIKHNSFVLIYRQHQTLTIHTIELGLIDSAILSTFQFNYPSDFILKDFVTETSNETKQFYLTE</sequence>
<accession>Q5E059</accession>
<dbReference type="Proteomes" id="UP000000537">
    <property type="component" value="Chromosome II"/>
</dbReference>
<dbReference type="AlphaFoldDB" id="Q5E059"/>